<dbReference type="InterPro" id="IPR029482">
    <property type="entry name" value="HRXXH"/>
</dbReference>
<evidence type="ECO:0000256" key="3">
    <source>
        <dbReference type="ARBA" id="ARBA00060890"/>
    </source>
</evidence>
<keyword evidence="8" id="KW-1185">Reference proteome</keyword>
<dbReference type="SUPFAM" id="SSF55486">
    <property type="entry name" value="Metalloproteases ('zincins'), catalytic domain"/>
    <property type="match status" value="1"/>
</dbReference>
<dbReference type="OrthoDB" id="4689212at2759"/>
<dbReference type="Gene3D" id="3.40.390.10">
    <property type="entry name" value="Collagenase (Catalytic Domain)"/>
    <property type="match status" value="1"/>
</dbReference>
<dbReference type="EMBL" id="CP014584">
    <property type="protein sequence ID" value="ANZ74108.1"/>
    <property type="molecule type" value="Genomic_DNA"/>
</dbReference>
<comment type="similarity">
    <text evidence="3">Belongs to the ZPS1 family.</text>
</comment>
<dbReference type="InterPro" id="IPR024079">
    <property type="entry name" value="MetalloPept_cat_dom_sf"/>
</dbReference>
<feature type="signal peptide" evidence="5">
    <location>
        <begin position="1"/>
        <end position="20"/>
    </location>
</feature>
<dbReference type="CDD" id="cd11307">
    <property type="entry name" value="M35_Asp_f2_like"/>
    <property type="match status" value="1"/>
</dbReference>
<gene>
    <name evidence="7" type="primary">ZPS1</name>
    <name evidence="7" type="ORF">ATY40_BA7500550</name>
</gene>
<feature type="chain" id="PRO_5008539329" evidence="5">
    <location>
        <begin position="21"/>
        <end position="294"/>
    </location>
</feature>
<organism evidence="7 8">
    <name type="scientific">Komagataella pastoris</name>
    <name type="common">Yeast</name>
    <name type="synonym">Pichia pastoris</name>
    <dbReference type="NCBI Taxonomy" id="4922"/>
    <lineage>
        <taxon>Eukaryota</taxon>
        <taxon>Fungi</taxon>
        <taxon>Dikarya</taxon>
        <taxon>Ascomycota</taxon>
        <taxon>Saccharomycotina</taxon>
        <taxon>Pichiomycetes</taxon>
        <taxon>Pichiales</taxon>
        <taxon>Pichiaceae</taxon>
        <taxon>Komagataella</taxon>
    </lineage>
</organism>
<dbReference type="Pfam" id="PF13933">
    <property type="entry name" value="HRXXH"/>
    <property type="match status" value="1"/>
</dbReference>
<evidence type="ECO:0000256" key="5">
    <source>
        <dbReference type="SAM" id="SignalP"/>
    </source>
</evidence>
<keyword evidence="1 5" id="KW-0732">Signal</keyword>
<feature type="domain" description="Putative peptidase" evidence="6">
    <location>
        <begin position="9"/>
        <end position="248"/>
    </location>
</feature>
<dbReference type="GO" id="GO:0009986">
    <property type="term" value="C:cell surface"/>
    <property type="evidence" value="ECO:0007669"/>
    <property type="project" value="TreeGrafter"/>
</dbReference>
<feature type="region of interest" description="Disordered" evidence="4">
    <location>
        <begin position="245"/>
        <end position="294"/>
    </location>
</feature>
<dbReference type="PANTHER" id="PTHR39399">
    <property type="entry name" value="PROTEIN ZPS1"/>
    <property type="match status" value="1"/>
</dbReference>
<evidence type="ECO:0000256" key="1">
    <source>
        <dbReference type="ARBA" id="ARBA00022729"/>
    </source>
</evidence>
<dbReference type="InterPro" id="IPR039124">
    <property type="entry name" value="PRA1-like"/>
</dbReference>
<feature type="compositionally biased region" description="Low complexity" evidence="4">
    <location>
        <begin position="263"/>
        <end position="282"/>
    </location>
</feature>
<feature type="compositionally biased region" description="Basic and acidic residues" evidence="4">
    <location>
        <begin position="283"/>
        <end position="294"/>
    </location>
</feature>
<dbReference type="GO" id="GO:0005178">
    <property type="term" value="F:integrin binding"/>
    <property type="evidence" value="ECO:0007669"/>
    <property type="project" value="TreeGrafter"/>
</dbReference>
<dbReference type="GO" id="GO:0009277">
    <property type="term" value="C:fungal-type cell wall"/>
    <property type="evidence" value="ECO:0007669"/>
    <property type="project" value="TreeGrafter"/>
</dbReference>
<protein>
    <submittedName>
        <fullName evidence="7">BA75_00550T0</fullName>
    </submittedName>
</protein>
<keyword evidence="2" id="KW-0325">Glycoprotein</keyword>
<proteinExistence type="inferred from homology"/>
<evidence type="ECO:0000259" key="6">
    <source>
        <dbReference type="Pfam" id="PF13933"/>
    </source>
</evidence>
<reference evidence="7 8" key="1">
    <citation type="submission" date="2016-02" db="EMBL/GenBank/DDBJ databases">
        <title>Comparative genomic and transcriptomic foundation for Pichia pastoris.</title>
        <authorList>
            <person name="Love K.R."/>
            <person name="Shah K.A."/>
            <person name="Whittaker C.A."/>
            <person name="Wu J."/>
            <person name="Bartlett M.C."/>
            <person name="Ma D."/>
            <person name="Leeson R.L."/>
            <person name="Priest M."/>
            <person name="Young S.K."/>
            <person name="Love J.C."/>
        </authorList>
    </citation>
    <scope>NUCLEOTIDE SEQUENCE [LARGE SCALE GENOMIC DNA]</scope>
    <source>
        <strain evidence="7 8">ATCC 28485</strain>
    </source>
</reference>
<sequence length="294" mass="32296">MRFLKLTITSLLALASSITAEDVTVTQLVTSPTSASEAGDWSANWVKGFPIHSSCNQTKFNQLSLGLEEAQIMAAHARDHTLRYGNESEFFTQYFGNASTAEVIGWFSVVVDADKSNMLFRCDDIDGNCQFDGWAGHWRGENGSDETVICDLSFQTRLFLAQMCSNGYNVANYPNNLYWASDLLHRLYHTTTIGQLTVDHYADTYEECLELAIENPDEAVRNTASLRFYALDVYAYDIAVPGEGCSGEIDEDDHDHDHDDESSSSSSGSSTATATTTSGGTECHTHSDGEVHCA</sequence>
<name>A0A1B2J8N0_PICPA</name>
<dbReference type="GO" id="GO:0008237">
    <property type="term" value="F:metallopeptidase activity"/>
    <property type="evidence" value="ECO:0007669"/>
    <property type="project" value="InterPro"/>
</dbReference>
<dbReference type="Proteomes" id="UP000094565">
    <property type="component" value="Chromosome 1"/>
</dbReference>
<evidence type="ECO:0000313" key="7">
    <source>
        <dbReference type="EMBL" id="ANZ74108.1"/>
    </source>
</evidence>
<dbReference type="GO" id="GO:0005576">
    <property type="term" value="C:extracellular region"/>
    <property type="evidence" value="ECO:0007669"/>
    <property type="project" value="TreeGrafter"/>
</dbReference>
<dbReference type="AlphaFoldDB" id="A0A1B2J8N0"/>
<dbReference type="GO" id="GO:0008270">
    <property type="term" value="F:zinc ion binding"/>
    <property type="evidence" value="ECO:0007669"/>
    <property type="project" value="TreeGrafter"/>
</dbReference>
<dbReference type="PANTHER" id="PTHR39399:SF1">
    <property type="entry name" value="PROTEIN ZPS1"/>
    <property type="match status" value="1"/>
</dbReference>
<accession>A0A1B2J8N0</accession>
<evidence type="ECO:0000256" key="2">
    <source>
        <dbReference type="ARBA" id="ARBA00023180"/>
    </source>
</evidence>
<dbReference type="FunFam" id="3.40.390.10:FF:000043">
    <property type="entry name" value="Major allergen Asp F2"/>
    <property type="match status" value="1"/>
</dbReference>
<evidence type="ECO:0000313" key="8">
    <source>
        <dbReference type="Proteomes" id="UP000094565"/>
    </source>
</evidence>
<evidence type="ECO:0000256" key="4">
    <source>
        <dbReference type="SAM" id="MobiDB-lite"/>
    </source>
</evidence>